<evidence type="ECO:0000256" key="1">
    <source>
        <dbReference type="SAM" id="MobiDB-lite"/>
    </source>
</evidence>
<evidence type="ECO:0000313" key="4">
    <source>
        <dbReference type="Proteomes" id="UP000323886"/>
    </source>
</evidence>
<dbReference type="Pfam" id="PF13545">
    <property type="entry name" value="HTH_Crp_2"/>
    <property type="match status" value="1"/>
</dbReference>
<dbReference type="SUPFAM" id="SSF46785">
    <property type="entry name" value="Winged helix' DNA-binding domain"/>
    <property type="match status" value="1"/>
</dbReference>
<dbReference type="InterPro" id="IPR014710">
    <property type="entry name" value="RmlC-like_jellyroll"/>
</dbReference>
<evidence type="ECO:0000313" key="3">
    <source>
        <dbReference type="EMBL" id="KAA5603521.1"/>
    </source>
</evidence>
<organism evidence="3 4">
    <name type="scientific">Blastochloris sulfoviridis</name>
    <dbReference type="NCBI Taxonomy" id="50712"/>
    <lineage>
        <taxon>Bacteria</taxon>
        <taxon>Pseudomonadati</taxon>
        <taxon>Pseudomonadota</taxon>
        <taxon>Alphaproteobacteria</taxon>
        <taxon>Hyphomicrobiales</taxon>
        <taxon>Blastochloridaceae</taxon>
        <taxon>Blastochloris</taxon>
    </lineage>
</organism>
<name>A0A5M6I5L5_9HYPH</name>
<keyword evidence="4" id="KW-1185">Reference proteome</keyword>
<evidence type="ECO:0000259" key="2">
    <source>
        <dbReference type="PROSITE" id="PS51063"/>
    </source>
</evidence>
<dbReference type="GO" id="GO:0003677">
    <property type="term" value="F:DNA binding"/>
    <property type="evidence" value="ECO:0007669"/>
    <property type="project" value="InterPro"/>
</dbReference>
<dbReference type="EMBL" id="VWPL01000001">
    <property type="protein sequence ID" value="KAA5603521.1"/>
    <property type="molecule type" value="Genomic_DNA"/>
</dbReference>
<feature type="region of interest" description="Disordered" evidence="1">
    <location>
        <begin position="1"/>
        <end position="20"/>
    </location>
</feature>
<dbReference type="AlphaFoldDB" id="A0A5M6I5L5"/>
<gene>
    <name evidence="3" type="ORF">F1193_00030</name>
</gene>
<sequence length="275" mass="30672">MRPHATHGNKHIKTTKTGAAVAERRAIQPKGDAGKPEVGKRALPLNLSLDDDTVQLTPEAPLLDAAIDKYGRVLDLRKNQSLSILPSSSMSTIVIRKGMLAFGATFGEGKSHIIDFLLPNDTLVIPGYQYWKDFFFRASTPVQLFYFDNDDSSESAFVRNVFTANQLFVKQHLYRSFLHQLIVSVLDSKQRVCSFLLYLFLRHDEKQPVIKLPSRDDIASYLAINADTLSRIMVQLATSGIIERAGRNDVLVKDVDALMQASTIAGILKRAVKEN</sequence>
<comment type="caution">
    <text evidence="3">The sequence shown here is derived from an EMBL/GenBank/DDBJ whole genome shotgun (WGS) entry which is preliminary data.</text>
</comment>
<dbReference type="GO" id="GO:0006355">
    <property type="term" value="P:regulation of DNA-templated transcription"/>
    <property type="evidence" value="ECO:0007669"/>
    <property type="project" value="InterPro"/>
</dbReference>
<reference evidence="3 4" key="1">
    <citation type="submission" date="2019-09" db="EMBL/GenBank/DDBJ databases">
        <title>Draft Whole-Genome sequence of Blastochloris sulfoviridis DSM 729.</title>
        <authorList>
            <person name="Meyer T.E."/>
            <person name="Kyndt J.A."/>
        </authorList>
    </citation>
    <scope>NUCLEOTIDE SEQUENCE [LARGE SCALE GENOMIC DNA]</scope>
    <source>
        <strain evidence="3 4">DSM 729</strain>
    </source>
</reference>
<protein>
    <submittedName>
        <fullName evidence="3">Crp/Fnr family transcriptional regulator</fullName>
    </submittedName>
</protein>
<proteinExistence type="predicted"/>
<dbReference type="Gene3D" id="2.60.120.10">
    <property type="entry name" value="Jelly Rolls"/>
    <property type="match status" value="1"/>
</dbReference>
<dbReference type="PROSITE" id="PS51063">
    <property type="entry name" value="HTH_CRP_2"/>
    <property type="match status" value="1"/>
</dbReference>
<dbReference type="InterPro" id="IPR012318">
    <property type="entry name" value="HTH_CRP"/>
</dbReference>
<feature type="domain" description="HTH crp-type" evidence="2">
    <location>
        <begin position="186"/>
        <end position="256"/>
    </location>
</feature>
<feature type="compositionally biased region" description="Basic residues" evidence="1">
    <location>
        <begin position="1"/>
        <end position="14"/>
    </location>
</feature>
<dbReference type="InterPro" id="IPR036390">
    <property type="entry name" value="WH_DNA-bd_sf"/>
</dbReference>
<dbReference type="Proteomes" id="UP000323886">
    <property type="component" value="Unassembled WGS sequence"/>
</dbReference>
<dbReference type="RefSeq" id="WP_150095631.1">
    <property type="nucleotide sequence ID" value="NZ_VWPL01000001.1"/>
</dbReference>
<dbReference type="OrthoDB" id="7930197at2"/>
<accession>A0A5M6I5L5</accession>